<feature type="non-terminal residue" evidence="7">
    <location>
        <position position="1"/>
    </location>
</feature>
<dbReference type="InterPro" id="IPR001885">
    <property type="entry name" value="LipOase_mml"/>
</dbReference>
<gene>
    <name evidence="7" type="ORF">DAT39_015263</name>
</gene>
<comment type="caution">
    <text evidence="7">The sequence shown here is derived from an EMBL/GenBank/DDBJ whole genome shotgun (WGS) entry which is preliminary data.</text>
</comment>
<keyword evidence="2 5" id="KW-0479">Metal-binding</keyword>
<name>A0A8J4XCE9_CLAMG</name>
<evidence type="ECO:0000256" key="5">
    <source>
        <dbReference type="PIRSR" id="PIRSR601885-1"/>
    </source>
</evidence>
<evidence type="ECO:0000313" key="7">
    <source>
        <dbReference type="EMBL" id="KAF5895020.1"/>
    </source>
</evidence>
<dbReference type="Gene3D" id="3.10.450.60">
    <property type="match status" value="1"/>
</dbReference>
<dbReference type="InterPro" id="IPR013819">
    <property type="entry name" value="LipOase_C"/>
</dbReference>
<comment type="cofactor">
    <cofactor evidence="5">
        <name>Fe cation</name>
        <dbReference type="ChEBI" id="CHEBI:24875"/>
    </cofactor>
    <text evidence="5">Binds 1 Fe cation per subunit.</text>
</comment>
<dbReference type="PROSITE" id="PS51393">
    <property type="entry name" value="LIPOXYGENASE_3"/>
    <property type="match status" value="1"/>
</dbReference>
<dbReference type="SUPFAM" id="SSF48484">
    <property type="entry name" value="Lipoxigenase"/>
    <property type="match status" value="1"/>
</dbReference>
<evidence type="ECO:0000313" key="8">
    <source>
        <dbReference type="Proteomes" id="UP000727407"/>
    </source>
</evidence>
<keyword evidence="3" id="KW-0223">Dioxygenase</keyword>
<dbReference type="GO" id="GO:0034440">
    <property type="term" value="P:lipid oxidation"/>
    <property type="evidence" value="ECO:0007669"/>
    <property type="project" value="InterPro"/>
</dbReference>
<protein>
    <submittedName>
        <fullName evidence="7">Arachidonate 12-lipoxygenase, 12S-type-like</fullName>
    </submittedName>
</protein>
<sequence length="467" mass="53561">WKAWATGIPKCIDAESEDDLTPDVRFDCEKKWDFNQSLLYVIKKLSLEKLVRIARSWDDLEAFEHIFCALPKSPIAEYIKEHWTEDVFFGHQFMNGANPRMIERCRDLPSNFAVHGNMVQAFLHSKTTLDKELEAGNIYLVDYAILDGIPGNVINGKQQYIAAPLCLLYEHPDKGLIPIAIQLEQNPTKDTPIFLPNDRPLAWLLAKMWVRHAEFQIFEVLSHLLRTHLIAEVFCVATLRQLPAVHPIYKLLIPHLKYTLEINCRARTGLISSNGIFKQAVSTGGDGLLRLAQKEYNLLTYRSLQPYCDLRDRDVSKLNKYFYRDHSLLLWDSIEKFVSSIVSLYYKSDHEVLQDAELQAWIKDMVEEGFANASNFGLPNELHNEQELITLLSVIIFTSSAQHAAINNGQFDFCSWVFNTPCTMRQPPPTDKDSVTMDLILSTLPDINQSCIEVAITYLLGRFTKYS</sequence>
<dbReference type="InterPro" id="IPR000907">
    <property type="entry name" value="LipOase"/>
</dbReference>
<dbReference type="Proteomes" id="UP000727407">
    <property type="component" value="Unassembled WGS sequence"/>
</dbReference>
<evidence type="ECO:0000256" key="3">
    <source>
        <dbReference type="ARBA" id="ARBA00022964"/>
    </source>
</evidence>
<accession>A0A8J4XCE9</accession>
<dbReference type="Pfam" id="PF00305">
    <property type="entry name" value="Lipoxygenase"/>
    <property type="match status" value="1"/>
</dbReference>
<dbReference type="PROSITE" id="PS00081">
    <property type="entry name" value="LIPOXYGENASE_2"/>
    <property type="match status" value="1"/>
</dbReference>
<evidence type="ECO:0000256" key="2">
    <source>
        <dbReference type="ARBA" id="ARBA00022723"/>
    </source>
</evidence>
<comment type="similarity">
    <text evidence="1">Belongs to the lipoxygenase family.</text>
</comment>
<dbReference type="OrthoDB" id="407298at2759"/>
<dbReference type="InterPro" id="IPR036226">
    <property type="entry name" value="LipOase_C_sf"/>
</dbReference>
<evidence type="ECO:0000259" key="6">
    <source>
        <dbReference type="PROSITE" id="PS51393"/>
    </source>
</evidence>
<feature type="binding site" evidence="5">
    <location>
        <position position="403"/>
    </location>
    <ligand>
        <name>Fe cation</name>
        <dbReference type="ChEBI" id="CHEBI:24875"/>
        <note>catalytic</note>
    </ligand>
</feature>
<evidence type="ECO:0000256" key="4">
    <source>
        <dbReference type="ARBA" id="ARBA00023002"/>
    </source>
</evidence>
<evidence type="ECO:0000256" key="1">
    <source>
        <dbReference type="ARBA" id="ARBA00009419"/>
    </source>
</evidence>
<dbReference type="PRINTS" id="PR00087">
    <property type="entry name" value="LIPOXYGENASE"/>
</dbReference>
<feature type="domain" description="Lipoxygenase" evidence="6">
    <location>
        <begin position="1"/>
        <end position="467"/>
    </location>
</feature>
<keyword evidence="4" id="KW-0560">Oxidoreductase</keyword>
<dbReference type="AlphaFoldDB" id="A0A8J4XCE9"/>
<dbReference type="GO" id="GO:0016702">
    <property type="term" value="F:oxidoreductase activity, acting on single donors with incorporation of molecular oxygen, incorporation of two atoms of oxygen"/>
    <property type="evidence" value="ECO:0007669"/>
    <property type="project" value="InterPro"/>
</dbReference>
<organism evidence="7 8">
    <name type="scientific">Clarias magur</name>
    <name type="common">Asian catfish</name>
    <name type="synonym">Macropteronotus magur</name>
    <dbReference type="NCBI Taxonomy" id="1594786"/>
    <lineage>
        <taxon>Eukaryota</taxon>
        <taxon>Metazoa</taxon>
        <taxon>Chordata</taxon>
        <taxon>Craniata</taxon>
        <taxon>Vertebrata</taxon>
        <taxon>Euteleostomi</taxon>
        <taxon>Actinopterygii</taxon>
        <taxon>Neopterygii</taxon>
        <taxon>Teleostei</taxon>
        <taxon>Ostariophysi</taxon>
        <taxon>Siluriformes</taxon>
        <taxon>Clariidae</taxon>
        <taxon>Clarias</taxon>
    </lineage>
</organism>
<reference evidence="7" key="1">
    <citation type="submission" date="2020-07" db="EMBL/GenBank/DDBJ databases">
        <title>Clarias magur genome sequencing, assembly and annotation.</title>
        <authorList>
            <person name="Kushwaha B."/>
            <person name="Kumar R."/>
            <person name="Das P."/>
            <person name="Joshi C.G."/>
            <person name="Kumar D."/>
            <person name="Nagpure N.S."/>
            <person name="Pandey M."/>
            <person name="Agarwal S."/>
            <person name="Srivastava S."/>
            <person name="Singh M."/>
            <person name="Sahoo L."/>
            <person name="Jayasankar P."/>
            <person name="Meher P.K."/>
            <person name="Koringa P.G."/>
            <person name="Iquebal M.A."/>
            <person name="Das S.P."/>
            <person name="Bit A."/>
            <person name="Patnaik S."/>
            <person name="Patel N."/>
            <person name="Shah T.M."/>
            <person name="Hinsu A."/>
            <person name="Jena J.K."/>
        </authorList>
    </citation>
    <scope>NUCLEOTIDE SEQUENCE</scope>
    <source>
        <strain evidence="7">CIFAMagur01</strain>
        <tissue evidence="7">Testis</tissue>
    </source>
</reference>
<dbReference type="Gene3D" id="1.20.245.10">
    <property type="entry name" value="Lipoxygenase-1, Domain 5"/>
    <property type="match status" value="1"/>
</dbReference>
<dbReference type="EMBL" id="QNUK01000344">
    <property type="protein sequence ID" value="KAF5895020.1"/>
    <property type="molecule type" value="Genomic_DNA"/>
</dbReference>
<dbReference type="GO" id="GO:0005506">
    <property type="term" value="F:iron ion binding"/>
    <property type="evidence" value="ECO:0007669"/>
    <property type="project" value="InterPro"/>
</dbReference>
<keyword evidence="5" id="KW-0408">Iron</keyword>
<feature type="non-terminal residue" evidence="7">
    <location>
        <position position="467"/>
    </location>
</feature>
<dbReference type="PRINTS" id="PR00467">
    <property type="entry name" value="MAMLPOXGNASE"/>
</dbReference>
<dbReference type="InterPro" id="IPR020834">
    <property type="entry name" value="LipOase_CS"/>
</dbReference>
<dbReference type="PANTHER" id="PTHR11771">
    <property type="entry name" value="LIPOXYGENASE"/>
    <property type="match status" value="1"/>
</dbReference>
<keyword evidence="8" id="KW-1185">Reference proteome</keyword>
<proteinExistence type="inferred from homology"/>
<feature type="binding site" evidence="5">
    <location>
        <position position="223"/>
    </location>
    <ligand>
        <name>Fe cation</name>
        <dbReference type="ChEBI" id="CHEBI:24875"/>
        <note>catalytic</note>
    </ligand>
</feature>
<feature type="binding site" evidence="5">
    <location>
        <position position="228"/>
    </location>
    <ligand>
        <name>Fe cation</name>
        <dbReference type="ChEBI" id="CHEBI:24875"/>
        <note>catalytic</note>
    </ligand>
</feature>